<evidence type="ECO:0000256" key="2">
    <source>
        <dbReference type="ARBA" id="ARBA00022692"/>
    </source>
</evidence>
<evidence type="ECO:0000259" key="7">
    <source>
        <dbReference type="PROSITE" id="PS50922"/>
    </source>
</evidence>
<keyword evidence="4 5" id="KW-0472">Membrane</keyword>
<protein>
    <submittedName>
        <fullName evidence="8">Transmembrane protein 136</fullName>
    </submittedName>
</protein>
<dbReference type="InterPro" id="IPR006634">
    <property type="entry name" value="TLC-dom"/>
</dbReference>
<accession>A0A091MJQ4</accession>
<name>A0A091MJQ4_9PASS</name>
<dbReference type="EMBL" id="KK827776">
    <property type="protein sequence ID" value="KFP74078.1"/>
    <property type="molecule type" value="Genomic_DNA"/>
</dbReference>
<feature type="transmembrane region" description="Helical" evidence="6">
    <location>
        <begin position="6"/>
        <end position="25"/>
    </location>
</feature>
<dbReference type="AlphaFoldDB" id="A0A091MJQ4"/>
<dbReference type="PANTHER" id="PTHR31898">
    <property type="entry name" value="TRANSMEMBRANE PROTEIN 136"/>
    <property type="match status" value="1"/>
</dbReference>
<dbReference type="PANTHER" id="PTHR31898:SF1">
    <property type="entry name" value="TLC DOMAIN-CONTAINING PROTEIN 5"/>
    <property type="match status" value="1"/>
</dbReference>
<keyword evidence="9" id="KW-1185">Reference proteome</keyword>
<comment type="subcellular location">
    <subcellularLocation>
        <location evidence="1">Membrane</location>
        <topology evidence="1">Multi-pass membrane protein</topology>
    </subcellularLocation>
</comment>
<dbReference type="GO" id="GO:0016020">
    <property type="term" value="C:membrane"/>
    <property type="evidence" value="ECO:0007669"/>
    <property type="project" value="UniProtKB-SubCell"/>
</dbReference>
<evidence type="ECO:0000313" key="8">
    <source>
        <dbReference type="EMBL" id="KFP74078.1"/>
    </source>
</evidence>
<evidence type="ECO:0000256" key="6">
    <source>
        <dbReference type="SAM" id="Phobius"/>
    </source>
</evidence>
<dbReference type="Proteomes" id="UP000053537">
    <property type="component" value="Unassembled WGS sequence"/>
</dbReference>
<gene>
    <name evidence="8" type="ORF">N310_07368</name>
</gene>
<feature type="transmembrane region" description="Helical" evidence="6">
    <location>
        <begin position="37"/>
        <end position="55"/>
    </location>
</feature>
<evidence type="ECO:0000256" key="5">
    <source>
        <dbReference type="PROSITE-ProRule" id="PRU00205"/>
    </source>
</evidence>
<dbReference type="InterPro" id="IPR042512">
    <property type="entry name" value="TLCD5"/>
</dbReference>
<feature type="domain" description="TLC" evidence="7">
    <location>
        <begin position="28"/>
        <end position="130"/>
    </location>
</feature>
<keyword evidence="3 6" id="KW-1133">Transmembrane helix</keyword>
<proteinExistence type="predicted"/>
<sequence length="130" mass="14789">MVPIVLEVICSLVTWLCLYSCFCQWNKQRSCEWSCRLVTLLHGLIVTLLSGYVALLDGPWPLTHAGSANTSLQIHVLSLTLGYFLFDLGWCLYFQTEGALMLKMGKNHLWWTRLRRVDVPGRTNGHLAAH</sequence>
<evidence type="ECO:0000313" key="9">
    <source>
        <dbReference type="Proteomes" id="UP000053537"/>
    </source>
</evidence>
<dbReference type="PROSITE" id="PS50922">
    <property type="entry name" value="TLC"/>
    <property type="match status" value="1"/>
</dbReference>
<organism evidence="8 9">
    <name type="scientific">Acanthisitta chloris</name>
    <name type="common">rifleman</name>
    <dbReference type="NCBI Taxonomy" id="57068"/>
    <lineage>
        <taxon>Eukaryota</taxon>
        <taxon>Metazoa</taxon>
        <taxon>Chordata</taxon>
        <taxon>Craniata</taxon>
        <taxon>Vertebrata</taxon>
        <taxon>Euteleostomi</taxon>
        <taxon>Archelosauria</taxon>
        <taxon>Archosauria</taxon>
        <taxon>Dinosauria</taxon>
        <taxon>Saurischia</taxon>
        <taxon>Theropoda</taxon>
        <taxon>Coelurosauria</taxon>
        <taxon>Aves</taxon>
        <taxon>Neognathae</taxon>
        <taxon>Neoaves</taxon>
        <taxon>Telluraves</taxon>
        <taxon>Australaves</taxon>
        <taxon>Passeriformes</taxon>
        <taxon>Acanthisittidae</taxon>
        <taxon>Acanthisitta</taxon>
    </lineage>
</organism>
<reference evidence="8 9" key="1">
    <citation type="submission" date="2014-04" db="EMBL/GenBank/DDBJ databases">
        <title>Genome evolution of avian class.</title>
        <authorList>
            <person name="Zhang G."/>
            <person name="Li C."/>
        </authorList>
    </citation>
    <scope>NUCLEOTIDE SEQUENCE [LARGE SCALE GENOMIC DNA]</scope>
    <source>
        <strain evidence="8">BGI_N310</strain>
    </source>
</reference>
<keyword evidence="2 5" id="KW-0812">Transmembrane</keyword>
<feature type="transmembrane region" description="Helical" evidence="6">
    <location>
        <begin position="75"/>
        <end position="94"/>
    </location>
</feature>
<evidence type="ECO:0000256" key="1">
    <source>
        <dbReference type="ARBA" id="ARBA00004141"/>
    </source>
</evidence>
<evidence type="ECO:0000256" key="4">
    <source>
        <dbReference type="ARBA" id="ARBA00023136"/>
    </source>
</evidence>
<evidence type="ECO:0000256" key="3">
    <source>
        <dbReference type="ARBA" id="ARBA00022989"/>
    </source>
</evidence>